<comment type="caution">
    <text evidence="10">The sequence shown here is derived from an EMBL/GenBank/DDBJ whole genome shotgun (WGS) entry which is preliminary data.</text>
</comment>
<protein>
    <submittedName>
        <fullName evidence="10">Uncharacterized protein</fullName>
    </submittedName>
</protein>
<reference evidence="10" key="1">
    <citation type="journal article" date="2020" name="Ecol. Evol.">
        <title>Genome structure and content of the rice root-knot nematode (Meloidogyne graminicola).</title>
        <authorList>
            <person name="Phan N.T."/>
            <person name="Danchin E.G.J."/>
            <person name="Klopp C."/>
            <person name="Perfus-Barbeoch L."/>
            <person name="Kozlowski D.K."/>
            <person name="Koutsovoulos G.D."/>
            <person name="Lopez-Roques C."/>
            <person name="Bouchez O."/>
            <person name="Zahm M."/>
            <person name="Besnard G."/>
            <person name="Bellafiore S."/>
        </authorList>
    </citation>
    <scope>NUCLEOTIDE SEQUENCE</scope>
    <source>
        <strain evidence="10">VN-18</strain>
    </source>
</reference>
<evidence type="ECO:0000313" key="10">
    <source>
        <dbReference type="EMBL" id="KAF7629269.1"/>
    </source>
</evidence>
<keyword evidence="4 9" id="KW-0479">Metal-binding</keyword>
<feature type="binding site" evidence="9">
    <location>
        <position position="141"/>
    </location>
    <ligand>
        <name>Mg(2+)</name>
        <dbReference type="ChEBI" id="CHEBI:18420"/>
        <label>1</label>
        <note>catalytic</note>
    </ligand>
</feature>
<feature type="binding site" evidence="9">
    <location>
        <position position="279"/>
    </location>
    <ligand>
        <name>Mg(2+)</name>
        <dbReference type="ChEBI" id="CHEBI:18420"/>
        <label>1</label>
        <note>catalytic</note>
    </ligand>
</feature>
<dbReference type="Proteomes" id="UP000605970">
    <property type="component" value="Unassembled WGS sequence"/>
</dbReference>
<dbReference type="SUPFAM" id="SSF56655">
    <property type="entry name" value="Carbohydrate phosphatase"/>
    <property type="match status" value="1"/>
</dbReference>
<evidence type="ECO:0000256" key="5">
    <source>
        <dbReference type="ARBA" id="ARBA00022801"/>
    </source>
</evidence>
<dbReference type="InterPro" id="IPR020583">
    <property type="entry name" value="Inositol_monoP_metal-BS"/>
</dbReference>
<keyword evidence="6 9" id="KW-0460">Magnesium</keyword>
<dbReference type="Gene3D" id="3.30.540.10">
    <property type="entry name" value="Fructose-1,6-Bisphosphatase, subunit A, domain 1"/>
    <property type="match status" value="1"/>
</dbReference>
<comment type="catalytic activity">
    <reaction evidence="8">
        <text>1D-myo-inositol 1,4-bisphosphate + H2O = 1D-myo-inositol 4-phosphate + phosphate</text>
        <dbReference type="Rhea" id="RHEA:15553"/>
        <dbReference type="ChEBI" id="CHEBI:15377"/>
        <dbReference type="ChEBI" id="CHEBI:43474"/>
        <dbReference type="ChEBI" id="CHEBI:58282"/>
        <dbReference type="ChEBI" id="CHEBI:58469"/>
        <dbReference type="EC" id="3.1.3.57"/>
    </reaction>
    <physiologicalReaction direction="left-to-right" evidence="8">
        <dbReference type="Rhea" id="RHEA:15554"/>
    </physiologicalReaction>
</comment>
<evidence type="ECO:0000256" key="7">
    <source>
        <dbReference type="ARBA" id="ARBA00044465"/>
    </source>
</evidence>
<sequence length="293" mass="31882">MSQISDMNKMWKNSCFLTRLVAVSLNAAEEAGKIIKSVMTSGDLKIVNKDLKGVVKDLQTEADRSAQAGIERKLLAAFGNKLQIVGEEELPDAYTQALNLDEHNKFELSESMTDVLVADEGVPEDLYNLNIDDVIVWIDPLDGTSEFVRAQNDPALLEQVTVLIGITYKGRPIAGVIHQPYYKSPESTGSKVIGRSVWGIRSVGVFGINACKESPPTGPYAVTTASHSNELVDIALRALQEKNLIRSFRRVGGAGFKVLCCLEGAAAYVFASGGCKKWDTVAPGLSFLIYFSF</sequence>
<dbReference type="GO" id="GO:0004441">
    <property type="term" value="F:inositol-1,4-bisphosphate 1-phosphatase activity"/>
    <property type="evidence" value="ECO:0007669"/>
    <property type="project" value="UniProtKB-EC"/>
</dbReference>
<feature type="binding site" evidence="9">
    <location>
        <position position="87"/>
    </location>
    <ligand>
        <name>Mg(2+)</name>
        <dbReference type="ChEBI" id="CHEBI:18420"/>
        <label>1</label>
        <note>catalytic</note>
    </ligand>
</feature>
<feature type="binding site" evidence="9">
    <location>
        <position position="142"/>
    </location>
    <ligand>
        <name>Mg(2+)</name>
        <dbReference type="ChEBI" id="CHEBI:18420"/>
        <label>1</label>
        <note>catalytic</note>
    </ligand>
</feature>
<accession>A0A8S9ZDK5</accession>
<dbReference type="InterPro" id="IPR000760">
    <property type="entry name" value="Inositol_monophosphatase-like"/>
</dbReference>
<feature type="binding site" evidence="9">
    <location>
        <position position="139"/>
    </location>
    <ligand>
        <name>Mg(2+)</name>
        <dbReference type="ChEBI" id="CHEBI:18420"/>
        <label>1</label>
        <note>catalytic</note>
    </ligand>
</feature>
<proteinExistence type="inferred from homology"/>
<evidence type="ECO:0000256" key="9">
    <source>
        <dbReference type="PIRSR" id="PIRSR600760-2"/>
    </source>
</evidence>
<organism evidence="10 11">
    <name type="scientific">Meloidogyne graminicola</name>
    <dbReference type="NCBI Taxonomy" id="189291"/>
    <lineage>
        <taxon>Eukaryota</taxon>
        <taxon>Metazoa</taxon>
        <taxon>Ecdysozoa</taxon>
        <taxon>Nematoda</taxon>
        <taxon>Chromadorea</taxon>
        <taxon>Rhabditida</taxon>
        <taxon>Tylenchina</taxon>
        <taxon>Tylenchomorpha</taxon>
        <taxon>Tylenchoidea</taxon>
        <taxon>Meloidogynidae</taxon>
        <taxon>Meloidogyninae</taxon>
        <taxon>Meloidogyne</taxon>
    </lineage>
</organism>
<evidence type="ECO:0000313" key="11">
    <source>
        <dbReference type="Proteomes" id="UP000605970"/>
    </source>
</evidence>
<evidence type="ECO:0000256" key="4">
    <source>
        <dbReference type="ARBA" id="ARBA00022723"/>
    </source>
</evidence>
<dbReference type="OrthoDB" id="411145at2759"/>
<dbReference type="AlphaFoldDB" id="A0A8S9ZDK5"/>
<dbReference type="PROSITE" id="PS00629">
    <property type="entry name" value="IMP_1"/>
    <property type="match status" value="1"/>
</dbReference>
<dbReference type="PANTHER" id="PTHR43028:SF5">
    <property type="entry name" value="3'(2'),5'-BISPHOSPHATE NUCLEOTIDASE 1"/>
    <property type="match status" value="1"/>
</dbReference>
<dbReference type="GO" id="GO:0046872">
    <property type="term" value="F:metal ion binding"/>
    <property type="evidence" value="ECO:0007669"/>
    <property type="project" value="UniProtKB-KW"/>
</dbReference>
<comment type="cofactor">
    <cofactor evidence="1 9">
        <name>Mg(2+)</name>
        <dbReference type="ChEBI" id="CHEBI:18420"/>
    </cofactor>
</comment>
<dbReference type="InterPro" id="IPR050725">
    <property type="entry name" value="CysQ/Inositol_MonoPase"/>
</dbReference>
<evidence type="ECO:0000256" key="2">
    <source>
        <dbReference type="ARBA" id="ARBA00009759"/>
    </source>
</evidence>
<dbReference type="Gene3D" id="3.40.190.80">
    <property type="match status" value="1"/>
</dbReference>
<dbReference type="Pfam" id="PF00459">
    <property type="entry name" value="Inositol_P"/>
    <property type="match status" value="1"/>
</dbReference>
<dbReference type="GO" id="GO:0005737">
    <property type="term" value="C:cytoplasm"/>
    <property type="evidence" value="ECO:0007669"/>
    <property type="project" value="UniProtKB-ARBA"/>
</dbReference>
<evidence type="ECO:0000256" key="1">
    <source>
        <dbReference type="ARBA" id="ARBA00001946"/>
    </source>
</evidence>
<dbReference type="EMBL" id="JABEBT010000143">
    <property type="protein sequence ID" value="KAF7629269.1"/>
    <property type="molecule type" value="Genomic_DNA"/>
</dbReference>
<evidence type="ECO:0000256" key="3">
    <source>
        <dbReference type="ARBA" id="ARBA00022671"/>
    </source>
</evidence>
<keyword evidence="5" id="KW-0378">Hydrolase</keyword>
<dbReference type="GO" id="GO:0008441">
    <property type="term" value="F:3'(2'),5'-bisphosphate nucleotidase activity"/>
    <property type="evidence" value="ECO:0007669"/>
    <property type="project" value="TreeGrafter"/>
</dbReference>
<dbReference type="FunFam" id="3.30.540.10:FF:000012">
    <property type="entry name" value="Blast:Putative inositol monophosphatase 3"/>
    <property type="match status" value="1"/>
</dbReference>
<evidence type="ECO:0000256" key="6">
    <source>
        <dbReference type="ARBA" id="ARBA00022842"/>
    </source>
</evidence>
<comment type="catalytic activity">
    <reaction evidence="7">
        <text>1D-myo-inositol 1,3,4-trisphosphate + H2O = 1D-myo-inositol 3,4-bisphosphate + phosphate</text>
        <dbReference type="Rhea" id="RHEA:70319"/>
        <dbReference type="ChEBI" id="CHEBI:15377"/>
        <dbReference type="ChEBI" id="CHEBI:43474"/>
        <dbReference type="ChEBI" id="CHEBI:58414"/>
        <dbReference type="ChEBI" id="CHEBI:83241"/>
    </reaction>
    <physiologicalReaction direction="left-to-right" evidence="7">
        <dbReference type="Rhea" id="RHEA:70320"/>
    </physiologicalReaction>
</comment>
<keyword evidence="11" id="KW-1185">Reference proteome</keyword>
<dbReference type="PANTHER" id="PTHR43028">
    <property type="entry name" value="3'(2'),5'-BISPHOSPHATE NUCLEOTIDASE 1"/>
    <property type="match status" value="1"/>
</dbReference>
<comment type="similarity">
    <text evidence="2">Belongs to the inositol monophosphatase superfamily.</text>
</comment>
<keyword evidence="3" id="KW-0452">Lithium</keyword>
<name>A0A8S9ZDK5_9BILA</name>
<gene>
    <name evidence="10" type="ORF">Mgra_00009220</name>
</gene>
<evidence type="ECO:0000256" key="8">
    <source>
        <dbReference type="ARBA" id="ARBA00044478"/>
    </source>
</evidence>